<dbReference type="AlphaFoldDB" id="A0A2P2R379"/>
<name>A0A2P2R379_RHIMU</name>
<protein>
    <submittedName>
        <fullName evidence="1">Uncharacterized protein</fullName>
    </submittedName>
</protein>
<organism evidence="1">
    <name type="scientific">Rhizophora mucronata</name>
    <name type="common">Asiatic mangrove</name>
    <dbReference type="NCBI Taxonomy" id="61149"/>
    <lineage>
        <taxon>Eukaryota</taxon>
        <taxon>Viridiplantae</taxon>
        <taxon>Streptophyta</taxon>
        <taxon>Embryophyta</taxon>
        <taxon>Tracheophyta</taxon>
        <taxon>Spermatophyta</taxon>
        <taxon>Magnoliopsida</taxon>
        <taxon>eudicotyledons</taxon>
        <taxon>Gunneridae</taxon>
        <taxon>Pentapetalae</taxon>
        <taxon>rosids</taxon>
        <taxon>fabids</taxon>
        <taxon>Malpighiales</taxon>
        <taxon>Rhizophoraceae</taxon>
        <taxon>Rhizophora</taxon>
    </lineage>
</organism>
<accession>A0A2P2R379</accession>
<sequence length="32" mass="3853">MFRLLTTGMSLWRQKFLTVVFLYFSPSKTSYC</sequence>
<proteinExistence type="predicted"/>
<dbReference type="EMBL" id="GGEC01093153">
    <property type="protein sequence ID" value="MBX73637.1"/>
    <property type="molecule type" value="Transcribed_RNA"/>
</dbReference>
<reference evidence="1" key="1">
    <citation type="submission" date="2018-02" db="EMBL/GenBank/DDBJ databases">
        <title>Rhizophora mucronata_Transcriptome.</title>
        <authorList>
            <person name="Meera S.P."/>
            <person name="Sreeshan A."/>
            <person name="Augustine A."/>
        </authorList>
    </citation>
    <scope>NUCLEOTIDE SEQUENCE</scope>
    <source>
        <tissue evidence="1">Leaf</tissue>
    </source>
</reference>
<evidence type="ECO:0000313" key="1">
    <source>
        <dbReference type="EMBL" id="MBX73637.1"/>
    </source>
</evidence>